<sequence>MRLLGIPEGFTQVTLLPVAYTKRKDFQPAARPPVEEITYLDRWGARVS</sequence>
<organism evidence="1 2">
    <name type="scientific">Amycolatopsis methanolica 239</name>
    <dbReference type="NCBI Taxonomy" id="1068978"/>
    <lineage>
        <taxon>Bacteria</taxon>
        <taxon>Bacillati</taxon>
        <taxon>Actinomycetota</taxon>
        <taxon>Actinomycetes</taxon>
        <taxon>Pseudonocardiales</taxon>
        <taxon>Pseudonocardiaceae</taxon>
        <taxon>Amycolatopsis</taxon>
        <taxon>Amycolatopsis methanolica group</taxon>
    </lineage>
</organism>
<evidence type="ECO:0000313" key="1">
    <source>
        <dbReference type="EMBL" id="AIJ26523.1"/>
    </source>
</evidence>
<dbReference type="Proteomes" id="UP000062973">
    <property type="component" value="Chromosome"/>
</dbReference>
<dbReference type="HOGENOM" id="CLU_3148741_0_0_11"/>
<dbReference type="PATRIC" id="fig|1068978.7.peg.6915"/>
<dbReference type="RefSeq" id="WP_017985299.1">
    <property type="nucleotide sequence ID" value="NZ_AQUL01000001.1"/>
</dbReference>
<dbReference type="SUPFAM" id="SSF55469">
    <property type="entry name" value="FMN-dependent nitroreductase-like"/>
    <property type="match status" value="1"/>
</dbReference>
<reference evidence="1 2" key="1">
    <citation type="submission" date="2014-07" db="EMBL/GenBank/DDBJ databases">
        <title>Whole Genome Sequence of the Amycolatopsis methanolica 239.</title>
        <authorList>
            <person name="Tang B."/>
        </authorList>
    </citation>
    <scope>NUCLEOTIDE SEQUENCE [LARGE SCALE GENOMIC DNA]</scope>
    <source>
        <strain evidence="1 2">239</strain>
    </source>
</reference>
<dbReference type="eggNOG" id="COG0778">
    <property type="taxonomic scope" value="Bacteria"/>
</dbReference>
<dbReference type="GO" id="GO:0016491">
    <property type="term" value="F:oxidoreductase activity"/>
    <property type="evidence" value="ECO:0007669"/>
    <property type="project" value="InterPro"/>
</dbReference>
<dbReference type="KEGG" id="amq:AMETH_6431"/>
<evidence type="ECO:0000313" key="2">
    <source>
        <dbReference type="Proteomes" id="UP000062973"/>
    </source>
</evidence>
<gene>
    <name evidence="1" type="ORF">AMETH_6431</name>
</gene>
<dbReference type="AlphaFoldDB" id="A0A076N100"/>
<dbReference type="EMBL" id="CP009110">
    <property type="protein sequence ID" value="AIJ26523.1"/>
    <property type="molecule type" value="Genomic_DNA"/>
</dbReference>
<dbReference type="Gene3D" id="3.40.109.10">
    <property type="entry name" value="NADH Oxidase"/>
    <property type="match status" value="1"/>
</dbReference>
<name>A0A076N100_AMYME</name>
<accession>A0A076N100</accession>
<dbReference type="InterPro" id="IPR000415">
    <property type="entry name" value="Nitroreductase-like"/>
</dbReference>
<protein>
    <submittedName>
        <fullName evidence="1">Putative oxidoreductase</fullName>
    </submittedName>
</protein>
<keyword evidence="2" id="KW-1185">Reference proteome</keyword>
<proteinExistence type="predicted"/>